<organism evidence="9 10">
    <name type="scientific">Thyridium curvatum</name>
    <dbReference type="NCBI Taxonomy" id="1093900"/>
    <lineage>
        <taxon>Eukaryota</taxon>
        <taxon>Fungi</taxon>
        <taxon>Dikarya</taxon>
        <taxon>Ascomycota</taxon>
        <taxon>Pezizomycotina</taxon>
        <taxon>Sordariomycetes</taxon>
        <taxon>Sordariomycetidae</taxon>
        <taxon>Thyridiales</taxon>
        <taxon>Thyridiaceae</taxon>
        <taxon>Thyridium</taxon>
    </lineage>
</organism>
<dbReference type="GO" id="GO:0003723">
    <property type="term" value="F:RNA binding"/>
    <property type="evidence" value="ECO:0007669"/>
    <property type="project" value="InterPro"/>
</dbReference>
<dbReference type="STRING" id="1093900.A0A507BA26"/>
<comment type="catalytic activity">
    <reaction evidence="1">
        <text>a uridine in mRNA = a pseudouridine in mRNA</text>
        <dbReference type="Rhea" id="RHEA:56644"/>
        <dbReference type="Rhea" id="RHEA-COMP:14658"/>
        <dbReference type="Rhea" id="RHEA-COMP:14659"/>
        <dbReference type="ChEBI" id="CHEBI:65314"/>
        <dbReference type="ChEBI" id="CHEBI:65315"/>
    </reaction>
</comment>
<keyword evidence="5" id="KW-0413">Isomerase</keyword>
<feature type="compositionally biased region" description="Polar residues" evidence="6">
    <location>
        <begin position="291"/>
        <end position="304"/>
    </location>
</feature>
<comment type="caution">
    <text evidence="9">The sequence shown here is derived from an EMBL/GenBank/DDBJ whole genome shotgun (WGS) entry which is preliminary data.</text>
</comment>
<keyword evidence="4" id="KW-0819">tRNA processing</keyword>
<evidence type="ECO:0000256" key="4">
    <source>
        <dbReference type="ARBA" id="ARBA00022694"/>
    </source>
</evidence>
<dbReference type="FunCoup" id="A0A507BA26">
    <property type="interactions" value="299"/>
</dbReference>
<evidence type="ECO:0000256" key="5">
    <source>
        <dbReference type="ARBA" id="ARBA00023235"/>
    </source>
</evidence>
<dbReference type="InterPro" id="IPR020103">
    <property type="entry name" value="PsdUridine_synth_cat_dom_sf"/>
</dbReference>
<dbReference type="InterPro" id="IPR032819">
    <property type="entry name" value="TruB_C"/>
</dbReference>
<dbReference type="GO" id="GO:1990481">
    <property type="term" value="P:mRNA pseudouridine synthesis"/>
    <property type="evidence" value="ECO:0007669"/>
    <property type="project" value="TreeGrafter"/>
</dbReference>
<dbReference type="GO" id="GO:0160148">
    <property type="term" value="F:tRNA pseudouridine(55) synthase activity"/>
    <property type="evidence" value="ECO:0007669"/>
    <property type="project" value="UniProtKB-EC"/>
</dbReference>
<evidence type="ECO:0000256" key="2">
    <source>
        <dbReference type="ARBA" id="ARBA00008999"/>
    </source>
</evidence>
<evidence type="ECO:0000259" key="8">
    <source>
        <dbReference type="Pfam" id="PF16198"/>
    </source>
</evidence>
<dbReference type="Pfam" id="PF16198">
    <property type="entry name" value="TruB_C_2"/>
    <property type="match status" value="1"/>
</dbReference>
<dbReference type="SUPFAM" id="SSF55120">
    <property type="entry name" value="Pseudouridine synthase"/>
    <property type="match status" value="1"/>
</dbReference>
<feature type="compositionally biased region" description="Polar residues" evidence="6">
    <location>
        <begin position="481"/>
        <end position="497"/>
    </location>
</feature>
<dbReference type="RefSeq" id="XP_030995171.1">
    <property type="nucleotide sequence ID" value="XM_031140796.1"/>
</dbReference>
<accession>A0A507BA26</accession>
<gene>
    <name evidence="9" type="ORF">E0L32_006190</name>
</gene>
<dbReference type="Proteomes" id="UP000319257">
    <property type="component" value="Unassembled WGS sequence"/>
</dbReference>
<feature type="region of interest" description="Disordered" evidence="6">
    <location>
        <begin position="402"/>
        <end position="497"/>
    </location>
</feature>
<feature type="compositionally biased region" description="Pro residues" evidence="6">
    <location>
        <begin position="308"/>
        <end position="320"/>
    </location>
</feature>
<feature type="domain" description="tRNA pseudouridylate synthase B C-terminal" evidence="8">
    <location>
        <begin position="341"/>
        <end position="401"/>
    </location>
</feature>
<dbReference type="GeneID" id="41973637"/>
<name>A0A507BA26_9PEZI</name>
<evidence type="ECO:0000313" key="9">
    <source>
        <dbReference type="EMBL" id="TPX13460.1"/>
    </source>
</evidence>
<dbReference type="InterPro" id="IPR002501">
    <property type="entry name" value="PsdUridine_synth_N"/>
</dbReference>
<dbReference type="Pfam" id="PF01509">
    <property type="entry name" value="TruB_N"/>
    <property type="match status" value="1"/>
</dbReference>
<feature type="region of interest" description="Disordered" evidence="6">
    <location>
        <begin position="252"/>
        <end position="327"/>
    </location>
</feature>
<dbReference type="AlphaFoldDB" id="A0A507BA26"/>
<dbReference type="Gene3D" id="3.30.2350.10">
    <property type="entry name" value="Pseudouridine synthase"/>
    <property type="match status" value="1"/>
</dbReference>
<evidence type="ECO:0000256" key="3">
    <source>
        <dbReference type="ARBA" id="ARBA00012787"/>
    </source>
</evidence>
<evidence type="ECO:0000256" key="6">
    <source>
        <dbReference type="SAM" id="MobiDB-lite"/>
    </source>
</evidence>
<dbReference type="InParanoid" id="A0A507BA26"/>
<evidence type="ECO:0000256" key="1">
    <source>
        <dbReference type="ARBA" id="ARBA00001166"/>
    </source>
</evidence>
<dbReference type="HAMAP" id="MF_01080">
    <property type="entry name" value="TruB_bact"/>
    <property type="match status" value="1"/>
</dbReference>
<dbReference type="PANTHER" id="PTHR13767:SF2">
    <property type="entry name" value="PSEUDOURIDYLATE SYNTHASE TRUB1"/>
    <property type="match status" value="1"/>
</dbReference>
<dbReference type="GO" id="GO:0005634">
    <property type="term" value="C:nucleus"/>
    <property type="evidence" value="ECO:0007669"/>
    <property type="project" value="TreeGrafter"/>
</dbReference>
<dbReference type="InterPro" id="IPR014780">
    <property type="entry name" value="tRNA_psdUridine_synth_TruB"/>
</dbReference>
<reference evidence="9 10" key="1">
    <citation type="submission" date="2019-06" db="EMBL/GenBank/DDBJ databases">
        <title>Draft genome sequence of the filamentous fungus Phialemoniopsis curvata isolated from diesel fuel.</title>
        <authorList>
            <person name="Varaljay V.A."/>
            <person name="Lyon W.J."/>
            <person name="Crouch A.L."/>
            <person name="Drake C.E."/>
            <person name="Hollomon J.M."/>
            <person name="Nadeau L.J."/>
            <person name="Nunn H.S."/>
            <person name="Stevenson B.S."/>
            <person name="Bojanowski C.L."/>
            <person name="Crookes-Goodson W.J."/>
        </authorList>
    </citation>
    <scope>NUCLEOTIDE SEQUENCE [LARGE SCALE GENOMIC DNA]</scope>
    <source>
        <strain evidence="9 10">D216</strain>
    </source>
</reference>
<dbReference type="GO" id="GO:0006400">
    <property type="term" value="P:tRNA modification"/>
    <property type="evidence" value="ECO:0007669"/>
    <property type="project" value="TreeGrafter"/>
</dbReference>
<dbReference type="OrthoDB" id="9995526at2759"/>
<dbReference type="EMBL" id="SKBQ01000034">
    <property type="protein sequence ID" value="TPX13460.1"/>
    <property type="molecule type" value="Genomic_DNA"/>
</dbReference>
<feature type="compositionally biased region" description="Basic and acidic residues" evidence="6">
    <location>
        <begin position="252"/>
        <end position="269"/>
    </location>
</feature>
<protein>
    <recommendedName>
        <fullName evidence="3">tRNA pseudouridine(55) synthase</fullName>
        <ecNumber evidence="3">5.4.99.25</ecNumber>
    </recommendedName>
</protein>
<feature type="compositionally biased region" description="Low complexity" evidence="6">
    <location>
        <begin position="409"/>
        <end position="420"/>
    </location>
</feature>
<comment type="similarity">
    <text evidence="2">Belongs to the pseudouridine synthase TruB family.</text>
</comment>
<feature type="domain" description="Pseudouridine synthase II N-terminal" evidence="7">
    <location>
        <begin position="70"/>
        <end position="199"/>
    </location>
</feature>
<evidence type="ECO:0000313" key="10">
    <source>
        <dbReference type="Proteomes" id="UP000319257"/>
    </source>
</evidence>
<feature type="compositionally biased region" description="Basic and acidic residues" evidence="6">
    <location>
        <begin position="468"/>
        <end position="480"/>
    </location>
</feature>
<sequence length="497" mass="54922">MAKETVLEGIFAINKPIGMSSAQVIRDCQTFFNPSSLFRPLIEQEAAARARESNQNRKRRGKAKRDVRVKMGHGGTLDPLATGVLILGVGRGTKALPEFINCTKTYETIVLFGASTDTYDRVGRILKKRDYENVTRKVVEEALDGFRGKYRQMPPLYSALKMNGKPLYEYAREGKAIPREIETREVEVSELELLEWYEPGEHNHRWPTEEAGAAEQTLADQVWRMEKQQATGKKLSPEEEKSDIEALAAHEDFKKRAEQRQDELVYERPSKRRKHEPKAPPMMSGALGDLPTTSFQNNRPTGKGSNLLPPPPPPNTPPPWAGKGPPAAKIRMTVTSGFYVRSFCHDLGEKVGSAAMMAELARTRQGAFSAGTEDCLEYDDLLQGEKVWGPQVEAMLARWMDPDGKKQESASAAAAAAAAAPSPPSERSSPRRSERQSGPSEGVPGSPKAGDKRKTRPDEEDQAPLSTPKEDDAKSVKSTESEWNGFSDTPASQSKES</sequence>
<dbReference type="CDD" id="cd02867">
    <property type="entry name" value="PseudoU_synth_TruB_4"/>
    <property type="match status" value="1"/>
</dbReference>
<dbReference type="PANTHER" id="PTHR13767">
    <property type="entry name" value="TRNA-PSEUDOURIDINE SYNTHASE"/>
    <property type="match status" value="1"/>
</dbReference>
<keyword evidence="10" id="KW-1185">Reference proteome</keyword>
<proteinExistence type="inferred from homology"/>
<evidence type="ECO:0000259" key="7">
    <source>
        <dbReference type="Pfam" id="PF01509"/>
    </source>
</evidence>
<dbReference type="EC" id="5.4.99.25" evidence="3"/>